<dbReference type="InterPro" id="IPR008775">
    <property type="entry name" value="Phytyl_CoA_dOase-like"/>
</dbReference>
<reference evidence="1 2" key="1">
    <citation type="submission" date="2018-05" db="EMBL/GenBank/DDBJ databases">
        <title>Genome sequencing and assembly of the regulated plant pathogen Lachnellula willkommii and related sister species for the development of diagnostic species identification markers.</title>
        <authorList>
            <person name="Giroux E."/>
            <person name="Bilodeau G."/>
        </authorList>
    </citation>
    <scope>NUCLEOTIDE SEQUENCE [LARGE SCALE GENOMIC DNA]</scope>
    <source>
        <strain evidence="1 2">CBS 185.66</strain>
    </source>
</reference>
<dbReference type="EMBL" id="QGMH01000146">
    <property type="protein sequence ID" value="TVY24106.1"/>
    <property type="molecule type" value="Genomic_DNA"/>
</dbReference>
<evidence type="ECO:0000313" key="2">
    <source>
        <dbReference type="Proteomes" id="UP000431533"/>
    </source>
</evidence>
<sequence length="332" mass="36582">SSYSSLATLKKMPSLETQVPLFVNDGQLQPQNVEYLKPTTLDTPIEEIRRRYREDGYVYMKNVLPRADILKIRAEYFALLSPSGVLKPGTAAVDGIFNPSGDALDYPAFGAGHYAGPNEGPGAERSARYLELGLRAHGEPWFKEGLCRHAALLGFVDQLTGWGEDTVVLQRALLRNNTPGNKAIGVHYDQIFLRHGEDSVVTAWLPIGDTKSNGGGLIYLEDSCSLGTEIEKEFTDKAKAAGMAEKEAESAFNQNMMTGGMLSQGPVGFGEHYKRKWLVADYEAGDAVFHNAYSIHASTTNHDPEGRIRLGTDIRFANSKRQWDTVRAQTLL</sequence>
<dbReference type="OrthoDB" id="2328924at2759"/>
<protein>
    <recommendedName>
        <fullName evidence="3">Phytanoyl-CoA hydroxylase</fullName>
    </recommendedName>
</protein>
<evidence type="ECO:0000313" key="1">
    <source>
        <dbReference type="EMBL" id="TVY24106.1"/>
    </source>
</evidence>
<dbReference type="GeneID" id="41988163"/>
<evidence type="ECO:0008006" key="3">
    <source>
        <dbReference type="Google" id="ProtNLM"/>
    </source>
</evidence>
<accession>A0A8H8QX30</accession>
<dbReference type="PANTHER" id="PTHR40128">
    <property type="entry name" value="EXPRESSED PROTEIN"/>
    <property type="match status" value="1"/>
</dbReference>
<dbReference type="RefSeq" id="XP_031002894.1">
    <property type="nucleotide sequence ID" value="XM_031152888.1"/>
</dbReference>
<comment type="caution">
    <text evidence="1">The sequence shown here is derived from an EMBL/GenBank/DDBJ whole genome shotgun (WGS) entry which is preliminary data.</text>
</comment>
<dbReference type="PANTHER" id="PTHR40128:SF1">
    <property type="entry name" value="PHYTANOYL-COA HYDROXYLASE"/>
    <property type="match status" value="1"/>
</dbReference>
<dbReference type="SUPFAM" id="SSF51197">
    <property type="entry name" value="Clavaminate synthase-like"/>
    <property type="match status" value="1"/>
</dbReference>
<proteinExistence type="predicted"/>
<gene>
    <name evidence="1" type="ORF">LHYA1_G007965</name>
</gene>
<dbReference type="AlphaFoldDB" id="A0A8H8QX30"/>
<name>A0A8H8QX30_9HELO</name>
<keyword evidence="2" id="KW-1185">Reference proteome</keyword>
<feature type="non-terminal residue" evidence="1">
    <location>
        <position position="332"/>
    </location>
</feature>
<dbReference type="Gene3D" id="2.60.120.620">
    <property type="entry name" value="q2cbj1_9rhob like domain"/>
    <property type="match status" value="1"/>
</dbReference>
<dbReference type="Pfam" id="PF05721">
    <property type="entry name" value="PhyH"/>
    <property type="match status" value="1"/>
</dbReference>
<dbReference type="Proteomes" id="UP000431533">
    <property type="component" value="Unassembled WGS sequence"/>
</dbReference>
<organism evidence="1 2">
    <name type="scientific">Lachnellula hyalina</name>
    <dbReference type="NCBI Taxonomy" id="1316788"/>
    <lineage>
        <taxon>Eukaryota</taxon>
        <taxon>Fungi</taxon>
        <taxon>Dikarya</taxon>
        <taxon>Ascomycota</taxon>
        <taxon>Pezizomycotina</taxon>
        <taxon>Leotiomycetes</taxon>
        <taxon>Helotiales</taxon>
        <taxon>Lachnaceae</taxon>
        <taxon>Lachnellula</taxon>
    </lineage>
</organism>